<proteinExistence type="predicted"/>
<dbReference type="AlphaFoldDB" id="A0A7S1D897"/>
<accession>A0A7S1D897</accession>
<name>A0A7S1D897_CYCTE</name>
<dbReference type="EMBL" id="HBFW01017223">
    <property type="protein sequence ID" value="CAD8939964.1"/>
    <property type="molecule type" value="Transcribed_RNA"/>
</dbReference>
<organism evidence="1">
    <name type="scientific">Cyclophora tenuis</name>
    <name type="common">Marine diatom</name>
    <dbReference type="NCBI Taxonomy" id="216820"/>
    <lineage>
        <taxon>Eukaryota</taxon>
        <taxon>Sar</taxon>
        <taxon>Stramenopiles</taxon>
        <taxon>Ochrophyta</taxon>
        <taxon>Bacillariophyta</taxon>
        <taxon>Fragilariophyceae</taxon>
        <taxon>Fragilariophycidae</taxon>
        <taxon>Cyclophorales</taxon>
        <taxon>Cyclophoraceae</taxon>
        <taxon>Cyclophora</taxon>
    </lineage>
</organism>
<gene>
    <name evidence="1" type="ORF">CTEN0397_LOCUS11029</name>
</gene>
<reference evidence="1" key="1">
    <citation type="submission" date="2021-01" db="EMBL/GenBank/DDBJ databases">
        <authorList>
            <person name="Corre E."/>
            <person name="Pelletier E."/>
            <person name="Niang G."/>
            <person name="Scheremetjew M."/>
            <person name="Finn R."/>
            <person name="Kale V."/>
            <person name="Holt S."/>
            <person name="Cochrane G."/>
            <person name="Meng A."/>
            <person name="Brown T."/>
            <person name="Cohen L."/>
        </authorList>
    </citation>
    <scope>NUCLEOTIDE SEQUENCE</scope>
    <source>
        <strain evidence="1">ECT3854</strain>
    </source>
</reference>
<protein>
    <submittedName>
        <fullName evidence="1">Uncharacterized protein</fullName>
    </submittedName>
</protein>
<sequence>MRGYNKPFAVTQCLKQFLYLKSLNREHHKFSSSTTVCWGVCTPPPGTTLIKTFTFNNCRASTSSYLETIVNLLKCNLYDSLEAQLMYTIHFVISSGHLAVPSN</sequence>
<evidence type="ECO:0000313" key="1">
    <source>
        <dbReference type="EMBL" id="CAD8939964.1"/>
    </source>
</evidence>